<dbReference type="Proteomes" id="UP001432322">
    <property type="component" value="Unassembled WGS sequence"/>
</dbReference>
<name>A0AAV5VMM6_9BILA</name>
<dbReference type="PRINTS" id="PR01245">
    <property type="entry name" value="RAD1REC1"/>
</dbReference>
<comment type="subcellular location">
    <subcellularLocation>
        <location evidence="1">Nucleus</location>
    </subcellularLocation>
</comment>
<proteinExistence type="inferred from homology"/>
<evidence type="ECO:0000256" key="3">
    <source>
        <dbReference type="ARBA" id="ARBA00022763"/>
    </source>
</evidence>
<evidence type="ECO:0000256" key="5">
    <source>
        <dbReference type="ARBA" id="ARBA00023242"/>
    </source>
</evidence>
<evidence type="ECO:0000256" key="2">
    <source>
        <dbReference type="ARBA" id="ARBA00010991"/>
    </source>
</evidence>
<dbReference type="GO" id="GO:0000077">
    <property type="term" value="P:DNA damage checkpoint signaling"/>
    <property type="evidence" value="ECO:0007669"/>
    <property type="project" value="InterPro"/>
</dbReference>
<protein>
    <submittedName>
        <fullName evidence="6">Uncharacterized protein</fullName>
    </submittedName>
</protein>
<dbReference type="SUPFAM" id="SSF55979">
    <property type="entry name" value="DNA clamp"/>
    <property type="match status" value="1"/>
</dbReference>
<dbReference type="InterPro" id="IPR003021">
    <property type="entry name" value="Rad1_Rec1_Rad17"/>
</dbReference>
<dbReference type="AlphaFoldDB" id="A0AAV5VMM6"/>
<dbReference type="PANTHER" id="PTHR10870:SF0">
    <property type="entry name" value="CELL CYCLE CHECKPOINT PROTEIN RAD1"/>
    <property type="match status" value="1"/>
</dbReference>
<organism evidence="6 7">
    <name type="scientific">Pristionchus fissidentatus</name>
    <dbReference type="NCBI Taxonomy" id="1538716"/>
    <lineage>
        <taxon>Eukaryota</taxon>
        <taxon>Metazoa</taxon>
        <taxon>Ecdysozoa</taxon>
        <taxon>Nematoda</taxon>
        <taxon>Chromadorea</taxon>
        <taxon>Rhabditida</taxon>
        <taxon>Rhabditina</taxon>
        <taxon>Diplogasteromorpha</taxon>
        <taxon>Diplogasteroidea</taxon>
        <taxon>Neodiplogasteridae</taxon>
        <taxon>Pristionchus</taxon>
    </lineage>
</organism>
<dbReference type="Gene3D" id="3.70.10.10">
    <property type="match status" value="1"/>
</dbReference>
<keyword evidence="7" id="KW-1185">Reference proteome</keyword>
<keyword evidence="5" id="KW-0539">Nucleus</keyword>
<comment type="similarity">
    <text evidence="2">Belongs to the rad1 family.</text>
</comment>
<dbReference type="InterPro" id="IPR003011">
    <property type="entry name" value="Cell_cycle_checkpoint_Rad1"/>
</dbReference>
<keyword evidence="3" id="KW-0227">DNA damage</keyword>
<dbReference type="GO" id="GO:0006281">
    <property type="term" value="P:DNA repair"/>
    <property type="evidence" value="ECO:0007669"/>
    <property type="project" value="UniProtKB-KW"/>
</dbReference>
<evidence type="ECO:0000256" key="4">
    <source>
        <dbReference type="ARBA" id="ARBA00023204"/>
    </source>
</evidence>
<dbReference type="PANTHER" id="PTHR10870">
    <property type="entry name" value="CELL CYCLE CHECKPOINT PROTEIN RAD1"/>
    <property type="match status" value="1"/>
</dbReference>
<evidence type="ECO:0000256" key="1">
    <source>
        <dbReference type="ARBA" id="ARBA00004123"/>
    </source>
</evidence>
<evidence type="ECO:0000313" key="6">
    <source>
        <dbReference type="EMBL" id="GMT19029.1"/>
    </source>
</evidence>
<dbReference type="GO" id="GO:0030896">
    <property type="term" value="C:checkpoint clamp complex"/>
    <property type="evidence" value="ECO:0007669"/>
    <property type="project" value="TreeGrafter"/>
</dbReference>
<comment type="caution">
    <text evidence="6">The sequence shown here is derived from an EMBL/GenBank/DDBJ whole genome shotgun (WGS) entry which is preliminary data.</text>
</comment>
<dbReference type="InterPro" id="IPR046938">
    <property type="entry name" value="DNA_clamp_sf"/>
</dbReference>
<sequence>GRSQMMGDDSIVEGISHLLELRKRNGKELKEVLKAVAFRESGLIDVNEKGVRIIVDDQHNQQGIAYLPNDAFNAVLLKEEVVKLTIPFDPFISTLSILDHHESHIKMTYNGYGEQLRVMVEHDDTVVDTMINTLSTTPNLAFDFLKDELKARVIMKASVLKDAFKELDTSSPGVLFIIGPTSFSVQTQGDLGKVTTTIPKHSEFLEAIECDRVTRTMYRLSLMKRMEKALSISSKVSLRIDRMGIMTMQFMMEKCADNYQIFLEFFIAPDADQPFSDDEDAGDCNMD</sequence>
<dbReference type="Pfam" id="PF02144">
    <property type="entry name" value="Rad1"/>
    <property type="match status" value="1"/>
</dbReference>
<gene>
    <name evidence="6" type="ORF">PFISCL1PPCAC_10326</name>
</gene>
<evidence type="ECO:0000313" key="7">
    <source>
        <dbReference type="Proteomes" id="UP001432322"/>
    </source>
</evidence>
<feature type="non-terminal residue" evidence="6">
    <location>
        <position position="1"/>
    </location>
</feature>
<dbReference type="PRINTS" id="PR01246">
    <property type="entry name" value="RAD1REPAIR"/>
</dbReference>
<feature type="non-terminal residue" evidence="6">
    <location>
        <position position="287"/>
    </location>
</feature>
<accession>A0AAV5VMM6</accession>
<reference evidence="6" key="1">
    <citation type="submission" date="2023-10" db="EMBL/GenBank/DDBJ databases">
        <title>Genome assembly of Pristionchus species.</title>
        <authorList>
            <person name="Yoshida K."/>
            <person name="Sommer R.J."/>
        </authorList>
    </citation>
    <scope>NUCLEOTIDE SEQUENCE</scope>
    <source>
        <strain evidence="6">RS5133</strain>
    </source>
</reference>
<dbReference type="EMBL" id="BTSY01000003">
    <property type="protein sequence ID" value="GMT19029.1"/>
    <property type="molecule type" value="Genomic_DNA"/>
</dbReference>
<keyword evidence="4" id="KW-0234">DNA repair</keyword>